<evidence type="ECO:0000313" key="8">
    <source>
        <dbReference type="EMBL" id="RAR46495.1"/>
    </source>
</evidence>
<keyword evidence="4" id="KW-0472">Membrane</keyword>
<dbReference type="SUPFAM" id="SSF48452">
    <property type="entry name" value="TPR-like"/>
    <property type="match status" value="1"/>
</dbReference>
<dbReference type="PROSITE" id="PS51257">
    <property type="entry name" value="PROKAR_LIPOPROTEIN"/>
    <property type="match status" value="1"/>
</dbReference>
<dbReference type="RefSeq" id="WP_112087300.1">
    <property type="nucleotide sequence ID" value="NZ_QLSV01000018.1"/>
</dbReference>
<accession>A0A328WMK4</accession>
<evidence type="ECO:0000256" key="1">
    <source>
        <dbReference type="ARBA" id="ARBA00004442"/>
    </source>
</evidence>
<evidence type="ECO:0000256" key="5">
    <source>
        <dbReference type="ARBA" id="ARBA00023237"/>
    </source>
</evidence>
<comment type="similarity">
    <text evidence="2">Belongs to the SusD family.</text>
</comment>
<evidence type="ECO:0000313" key="9">
    <source>
        <dbReference type="Proteomes" id="UP000249518"/>
    </source>
</evidence>
<name>A0A328WMK4_9FLAO</name>
<comment type="subcellular location">
    <subcellularLocation>
        <location evidence="1">Cell outer membrane</location>
    </subcellularLocation>
</comment>
<dbReference type="GO" id="GO:0009279">
    <property type="term" value="C:cell outer membrane"/>
    <property type="evidence" value="ECO:0007669"/>
    <property type="project" value="UniProtKB-SubCell"/>
</dbReference>
<sequence>MKTKQFYFILLTVLLGLVGCEDFVEVEVPDTQLSGALVFEDVRTAEAVLVSVYTRMHNNVLVTGDVSGLSVLLGNYADELDCYSASSQELLFNQNDLIAANPTVLALWRNTYNLIYTANTVLEGVEDSTQLAPTDRDRLIGEALFIRAYLHFYLNQLFGAIPYVTTTDYRENTTLGKQSNSAVFALLEADLQRAEQLLTDNYVGPHRVRPNRNAVLALQARFYLYNQQWELAKEKASNVINNTTLYTLAADLNNVFLRNSPSTIWQLMAAPEGKNTLDAKSFIFTAVPPPARALREGLVSGFEPNDLRGINWVKSVTNGSATFHHAFKYKLNNDTSTSMEYSIQFRLEEMYLIRAEANAELNLLDLSRNDLNIIRNRVGLANTTALTKAELQSSILKERQMEFFTELGHRFFDLKRLGLLDSVLTSVKPGWNTTDALFPIPENELLLNPNLTPQNAGY</sequence>
<feature type="domain" description="RagB/SusD" evidence="6">
    <location>
        <begin position="317"/>
        <end position="416"/>
    </location>
</feature>
<dbReference type="EMBL" id="QLSV01000018">
    <property type="protein sequence ID" value="RAR46495.1"/>
    <property type="molecule type" value="Genomic_DNA"/>
</dbReference>
<feature type="domain" description="SusD-like N-terminal" evidence="7">
    <location>
        <begin position="87"/>
        <end position="224"/>
    </location>
</feature>
<dbReference type="Proteomes" id="UP000249518">
    <property type="component" value="Unassembled WGS sequence"/>
</dbReference>
<dbReference type="InterPro" id="IPR011990">
    <property type="entry name" value="TPR-like_helical_dom_sf"/>
</dbReference>
<dbReference type="Pfam" id="PF14322">
    <property type="entry name" value="SusD-like_3"/>
    <property type="match status" value="1"/>
</dbReference>
<evidence type="ECO:0000259" key="6">
    <source>
        <dbReference type="Pfam" id="PF07980"/>
    </source>
</evidence>
<evidence type="ECO:0000256" key="2">
    <source>
        <dbReference type="ARBA" id="ARBA00006275"/>
    </source>
</evidence>
<dbReference type="InterPro" id="IPR033985">
    <property type="entry name" value="SusD-like_N"/>
</dbReference>
<keyword evidence="3" id="KW-0732">Signal</keyword>
<dbReference type="AlphaFoldDB" id="A0A328WMK4"/>
<keyword evidence="5" id="KW-0998">Cell outer membrane</keyword>
<dbReference type="Pfam" id="PF07980">
    <property type="entry name" value="SusD_RagB"/>
    <property type="match status" value="1"/>
</dbReference>
<evidence type="ECO:0000256" key="4">
    <source>
        <dbReference type="ARBA" id="ARBA00023136"/>
    </source>
</evidence>
<comment type="caution">
    <text evidence="8">The sequence shown here is derived from an EMBL/GenBank/DDBJ whole genome shotgun (WGS) entry which is preliminary data.</text>
</comment>
<dbReference type="Gene3D" id="1.25.40.390">
    <property type="match status" value="1"/>
</dbReference>
<dbReference type="OrthoDB" id="621570at2"/>
<proteinExistence type="inferred from homology"/>
<reference evidence="8 9" key="1">
    <citation type="submission" date="2018-06" db="EMBL/GenBank/DDBJ databases">
        <title>Genomic Encyclopedia of Type Strains, Phase III (KMG-III): the genomes of soil and plant-associated and newly described type strains.</title>
        <authorList>
            <person name="Whitman W."/>
        </authorList>
    </citation>
    <scope>NUCLEOTIDE SEQUENCE [LARGE SCALE GENOMIC DNA]</scope>
    <source>
        <strain evidence="8 9">CGMCC 1.12504</strain>
    </source>
</reference>
<dbReference type="CDD" id="cd08977">
    <property type="entry name" value="SusD"/>
    <property type="match status" value="1"/>
</dbReference>
<gene>
    <name evidence="8" type="ORF">B0I10_11830</name>
</gene>
<evidence type="ECO:0000256" key="3">
    <source>
        <dbReference type="ARBA" id="ARBA00022729"/>
    </source>
</evidence>
<keyword evidence="9" id="KW-1185">Reference proteome</keyword>
<dbReference type="InterPro" id="IPR012944">
    <property type="entry name" value="SusD_RagB_dom"/>
</dbReference>
<organism evidence="8 9">
    <name type="scientific">Flavobacterium lacus</name>
    <dbReference type="NCBI Taxonomy" id="1353778"/>
    <lineage>
        <taxon>Bacteria</taxon>
        <taxon>Pseudomonadati</taxon>
        <taxon>Bacteroidota</taxon>
        <taxon>Flavobacteriia</taxon>
        <taxon>Flavobacteriales</taxon>
        <taxon>Flavobacteriaceae</taxon>
        <taxon>Flavobacterium</taxon>
    </lineage>
</organism>
<protein>
    <submittedName>
        <fullName evidence="8">RagB/SusD domain-containing protein</fullName>
    </submittedName>
</protein>
<evidence type="ECO:0000259" key="7">
    <source>
        <dbReference type="Pfam" id="PF14322"/>
    </source>
</evidence>